<organism evidence="1 2">
    <name type="scientific">Rhodocollybia butyracea</name>
    <dbReference type="NCBI Taxonomy" id="206335"/>
    <lineage>
        <taxon>Eukaryota</taxon>
        <taxon>Fungi</taxon>
        <taxon>Dikarya</taxon>
        <taxon>Basidiomycota</taxon>
        <taxon>Agaricomycotina</taxon>
        <taxon>Agaricomycetes</taxon>
        <taxon>Agaricomycetidae</taxon>
        <taxon>Agaricales</taxon>
        <taxon>Marasmiineae</taxon>
        <taxon>Omphalotaceae</taxon>
        <taxon>Rhodocollybia</taxon>
    </lineage>
</organism>
<protein>
    <submittedName>
        <fullName evidence="1">Uncharacterized protein</fullName>
    </submittedName>
</protein>
<comment type="caution">
    <text evidence="1">The sequence shown here is derived from an EMBL/GenBank/DDBJ whole genome shotgun (WGS) entry which is preliminary data.</text>
</comment>
<feature type="non-terminal residue" evidence="1">
    <location>
        <position position="1"/>
    </location>
</feature>
<evidence type="ECO:0000313" key="2">
    <source>
        <dbReference type="Proteomes" id="UP000772434"/>
    </source>
</evidence>
<feature type="non-terminal residue" evidence="1">
    <location>
        <position position="79"/>
    </location>
</feature>
<evidence type="ECO:0000313" key="1">
    <source>
        <dbReference type="EMBL" id="KAF9064353.1"/>
    </source>
</evidence>
<sequence length="79" mass="9410">FWDDQLTEEEEDLICGTYEVVTDGTMQTAFRSWWPRPAAWKLCGLNCGYWSRDAEHWFQTRLKQILSSSAAIYTNNEWR</sequence>
<dbReference type="Proteomes" id="UP000772434">
    <property type="component" value="Unassembled WGS sequence"/>
</dbReference>
<accession>A0A9P5U439</accession>
<dbReference type="AlphaFoldDB" id="A0A9P5U439"/>
<gene>
    <name evidence="1" type="ORF">BDP27DRAFT_1156237</name>
</gene>
<keyword evidence="2" id="KW-1185">Reference proteome</keyword>
<dbReference type="EMBL" id="JADNRY010000125">
    <property type="protein sequence ID" value="KAF9064353.1"/>
    <property type="molecule type" value="Genomic_DNA"/>
</dbReference>
<reference evidence="1" key="1">
    <citation type="submission" date="2020-11" db="EMBL/GenBank/DDBJ databases">
        <authorList>
            <consortium name="DOE Joint Genome Institute"/>
            <person name="Ahrendt S."/>
            <person name="Riley R."/>
            <person name="Andreopoulos W."/>
            <person name="Labutti K."/>
            <person name="Pangilinan J."/>
            <person name="Ruiz-Duenas F.J."/>
            <person name="Barrasa J.M."/>
            <person name="Sanchez-Garcia M."/>
            <person name="Camarero S."/>
            <person name="Miyauchi S."/>
            <person name="Serrano A."/>
            <person name="Linde D."/>
            <person name="Babiker R."/>
            <person name="Drula E."/>
            <person name="Ayuso-Fernandez I."/>
            <person name="Pacheco R."/>
            <person name="Padilla G."/>
            <person name="Ferreira P."/>
            <person name="Barriuso J."/>
            <person name="Kellner H."/>
            <person name="Castanera R."/>
            <person name="Alfaro M."/>
            <person name="Ramirez L."/>
            <person name="Pisabarro A.G."/>
            <person name="Kuo A."/>
            <person name="Tritt A."/>
            <person name="Lipzen A."/>
            <person name="He G."/>
            <person name="Yan M."/>
            <person name="Ng V."/>
            <person name="Cullen D."/>
            <person name="Martin F."/>
            <person name="Rosso M.-N."/>
            <person name="Henrissat B."/>
            <person name="Hibbett D."/>
            <person name="Martinez A.T."/>
            <person name="Grigoriev I.V."/>
        </authorList>
    </citation>
    <scope>NUCLEOTIDE SEQUENCE</scope>
    <source>
        <strain evidence="1">AH 40177</strain>
    </source>
</reference>
<name>A0A9P5U439_9AGAR</name>
<dbReference type="OrthoDB" id="3270336at2759"/>
<proteinExistence type="predicted"/>